<reference evidence="2" key="1">
    <citation type="submission" date="2019-08" db="EMBL/GenBank/DDBJ databases">
        <authorList>
            <person name="Kucharzyk K."/>
            <person name="Murdoch R.W."/>
            <person name="Higgins S."/>
            <person name="Loffler F."/>
        </authorList>
    </citation>
    <scope>NUCLEOTIDE SEQUENCE</scope>
</reference>
<gene>
    <name evidence="2" type="ORF">SDC9_33943</name>
</gene>
<organism evidence="2">
    <name type="scientific">bioreactor metagenome</name>
    <dbReference type="NCBI Taxonomy" id="1076179"/>
    <lineage>
        <taxon>unclassified sequences</taxon>
        <taxon>metagenomes</taxon>
        <taxon>ecological metagenomes</taxon>
    </lineage>
</organism>
<evidence type="ECO:0000313" key="2">
    <source>
        <dbReference type="EMBL" id="MPL87930.1"/>
    </source>
</evidence>
<evidence type="ECO:0000256" key="1">
    <source>
        <dbReference type="SAM" id="Phobius"/>
    </source>
</evidence>
<feature type="transmembrane region" description="Helical" evidence="1">
    <location>
        <begin position="24"/>
        <end position="46"/>
    </location>
</feature>
<accession>A0A644V9B9</accession>
<dbReference type="EMBL" id="VSSQ01000247">
    <property type="protein sequence ID" value="MPL87930.1"/>
    <property type="molecule type" value="Genomic_DNA"/>
</dbReference>
<sequence>MNEDKNPKKETKEKIPIYKQKKGMFGIIIVCCIGVLLILAAMGMFAPDKIGTNVSTDSNQNPAASGYQVKIITDDSWSGSIGSIDSSSYDGVGNDTIDVKNVESNIVSLAIQKNGGGSALLEVQILKDGQVVKEGSTTAAYGLVTLTTS</sequence>
<keyword evidence="1" id="KW-1133">Transmembrane helix</keyword>
<keyword evidence="1" id="KW-0812">Transmembrane</keyword>
<proteinExistence type="predicted"/>
<dbReference type="AlphaFoldDB" id="A0A644V9B9"/>
<keyword evidence="1" id="KW-0472">Membrane</keyword>
<comment type="caution">
    <text evidence="2">The sequence shown here is derived from an EMBL/GenBank/DDBJ whole genome shotgun (WGS) entry which is preliminary data.</text>
</comment>
<name>A0A644V9B9_9ZZZZ</name>
<protein>
    <submittedName>
        <fullName evidence="2">Uncharacterized protein</fullName>
    </submittedName>
</protein>